<evidence type="ECO:0000313" key="6">
    <source>
        <dbReference type="EMBL" id="KAJ2903658.1"/>
    </source>
</evidence>
<dbReference type="Gene3D" id="3.30.230.130">
    <property type="entry name" value="Cullin, Chain C, Domain 2"/>
    <property type="match status" value="1"/>
</dbReference>
<dbReference type="InterPro" id="IPR045093">
    <property type="entry name" value="Cullin"/>
</dbReference>
<feature type="compositionally biased region" description="Polar residues" evidence="4">
    <location>
        <begin position="87"/>
        <end position="105"/>
    </location>
</feature>
<dbReference type="InterPro" id="IPR036388">
    <property type="entry name" value="WH-like_DNA-bd_sf"/>
</dbReference>
<proteinExistence type="inferred from homology"/>
<accession>A0AAD5WTG0</accession>
<dbReference type="SUPFAM" id="SSF46785">
    <property type="entry name" value="Winged helix' DNA-binding domain"/>
    <property type="match status" value="1"/>
</dbReference>
<comment type="caution">
    <text evidence="6">The sequence shown here is derived from an EMBL/GenBank/DDBJ whole genome shotgun (WGS) entry which is preliminary data.</text>
</comment>
<feature type="compositionally biased region" description="Low complexity" evidence="4">
    <location>
        <begin position="76"/>
        <end position="86"/>
    </location>
</feature>
<evidence type="ECO:0000256" key="3">
    <source>
        <dbReference type="RuleBase" id="RU003829"/>
    </source>
</evidence>
<feature type="compositionally biased region" description="Pro residues" evidence="4">
    <location>
        <begin position="62"/>
        <end position="75"/>
    </location>
</feature>
<evidence type="ECO:0000256" key="2">
    <source>
        <dbReference type="PROSITE-ProRule" id="PRU00330"/>
    </source>
</evidence>
<dbReference type="Pfam" id="PF10557">
    <property type="entry name" value="Cullin_Nedd8"/>
    <property type="match status" value="1"/>
</dbReference>
<evidence type="ECO:0000256" key="1">
    <source>
        <dbReference type="ARBA" id="ARBA00006019"/>
    </source>
</evidence>
<dbReference type="FunFam" id="1.20.1310.10:FF:000031">
    <property type="entry name" value="Ubiquitin ligase subunit CulD"/>
    <property type="match status" value="1"/>
</dbReference>
<feature type="compositionally biased region" description="Low complexity" evidence="4">
    <location>
        <begin position="1"/>
        <end position="25"/>
    </location>
</feature>
<dbReference type="InterPro" id="IPR016158">
    <property type="entry name" value="Cullin_homology"/>
</dbReference>
<evidence type="ECO:0000259" key="5">
    <source>
        <dbReference type="PROSITE" id="PS50069"/>
    </source>
</evidence>
<dbReference type="SMART" id="SM00884">
    <property type="entry name" value="Cullin_Nedd8"/>
    <property type="match status" value="1"/>
</dbReference>
<dbReference type="SUPFAM" id="SSF74788">
    <property type="entry name" value="Cullin repeat-like"/>
    <property type="match status" value="1"/>
</dbReference>
<feature type="compositionally biased region" description="Polar residues" evidence="4">
    <location>
        <begin position="133"/>
        <end position="145"/>
    </location>
</feature>
<dbReference type="PROSITE" id="PS50069">
    <property type="entry name" value="CULLIN_2"/>
    <property type="match status" value="1"/>
</dbReference>
<dbReference type="EMBL" id="JAKWBI020000075">
    <property type="protein sequence ID" value="KAJ2903658.1"/>
    <property type="molecule type" value="Genomic_DNA"/>
</dbReference>
<feature type="region of interest" description="Disordered" evidence="4">
    <location>
        <begin position="1"/>
        <end position="161"/>
    </location>
</feature>
<organism evidence="6 7">
    <name type="scientific">Zalerion maritima</name>
    <dbReference type="NCBI Taxonomy" id="339359"/>
    <lineage>
        <taxon>Eukaryota</taxon>
        <taxon>Fungi</taxon>
        <taxon>Dikarya</taxon>
        <taxon>Ascomycota</taxon>
        <taxon>Pezizomycotina</taxon>
        <taxon>Sordariomycetes</taxon>
        <taxon>Lulworthiomycetidae</taxon>
        <taxon>Lulworthiales</taxon>
        <taxon>Lulworthiaceae</taxon>
        <taxon>Zalerion</taxon>
    </lineage>
</organism>
<dbReference type="PANTHER" id="PTHR11932">
    <property type="entry name" value="CULLIN"/>
    <property type="match status" value="1"/>
</dbReference>
<protein>
    <submittedName>
        <fullName evidence="6">Cullin-domain-containing protein</fullName>
    </submittedName>
</protein>
<reference evidence="6" key="1">
    <citation type="submission" date="2022-07" db="EMBL/GenBank/DDBJ databases">
        <title>Draft genome sequence of Zalerion maritima ATCC 34329, a (micro)plastics degrading marine fungus.</title>
        <authorList>
            <person name="Paco A."/>
            <person name="Goncalves M.F.M."/>
            <person name="Rocha-Santos T.A.P."/>
            <person name="Alves A."/>
        </authorList>
    </citation>
    <scope>NUCLEOTIDE SEQUENCE</scope>
    <source>
        <strain evidence="6">ATCC 34329</strain>
    </source>
</reference>
<dbReference type="Pfam" id="PF26557">
    <property type="entry name" value="Cullin_AB"/>
    <property type="match status" value="1"/>
</dbReference>
<dbReference type="GO" id="GO:0031625">
    <property type="term" value="F:ubiquitin protein ligase binding"/>
    <property type="evidence" value="ECO:0007669"/>
    <property type="project" value="InterPro"/>
</dbReference>
<name>A0AAD5WTG0_9PEZI</name>
<feature type="domain" description="Cullin family profile" evidence="5">
    <location>
        <begin position="559"/>
        <end position="812"/>
    </location>
</feature>
<dbReference type="Gene3D" id="1.20.1310.10">
    <property type="entry name" value="Cullin Repeats"/>
    <property type="match status" value="4"/>
</dbReference>
<keyword evidence="7" id="KW-1185">Reference proteome</keyword>
<dbReference type="InterPro" id="IPR036390">
    <property type="entry name" value="WH_DNA-bd_sf"/>
</dbReference>
<feature type="compositionally biased region" description="Low complexity" evidence="4">
    <location>
        <begin position="50"/>
        <end position="61"/>
    </location>
</feature>
<dbReference type="AlphaFoldDB" id="A0AAD5WTG0"/>
<dbReference type="SUPFAM" id="SSF75632">
    <property type="entry name" value="Cullin homology domain"/>
    <property type="match status" value="1"/>
</dbReference>
<dbReference type="InterPro" id="IPR001373">
    <property type="entry name" value="Cullin_N"/>
</dbReference>
<dbReference type="InterPro" id="IPR059120">
    <property type="entry name" value="Cullin-like_AB"/>
</dbReference>
<dbReference type="SMART" id="SM00182">
    <property type="entry name" value="CULLIN"/>
    <property type="match status" value="1"/>
</dbReference>
<feature type="compositionally biased region" description="Basic and acidic residues" evidence="4">
    <location>
        <begin position="587"/>
        <end position="597"/>
    </location>
</feature>
<evidence type="ECO:0000313" key="7">
    <source>
        <dbReference type="Proteomes" id="UP001201980"/>
    </source>
</evidence>
<dbReference type="Gene3D" id="1.10.10.10">
    <property type="entry name" value="Winged helix-like DNA-binding domain superfamily/Winged helix DNA-binding domain"/>
    <property type="match status" value="1"/>
</dbReference>
<dbReference type="InterPro" id="IPR019559">
    <property type="entry name" value="Cullin_neddylation_domain"/>
</dbReference>
<dbReference type="GO" id="GO:0006511">
    <property type="term" value="P:ubiquitin-dependent protein catabolic process"/>
    <property type="evidence" value="ECO:0007669"/>
    <property type="project" value="InterPro"/>
</dbReference>
<dbReference type="Pfam" id="PF00888">
    <property type="entry name" value="Cullin"/>
    <property type="match status" value="1"/>
</dbReference>
<evidence type="ECO:0000256" key="4">
    <source>
        <dbReference type="SAM" id="MobiDB-lite"/>
    </source>
</evidence>
<dbReference type="Proteomes" id="UP001201980">
    <property type="component" value="Unassembled WGS sequence"/>
</dbReference>
<sequence length="959" mass="108004">MGMRSSRQNPDRSSSISSSPSSSSASKRRHSRGGGLEQASSINYGRDHNPSATAAGTVAAVPPLPPQPPPPPPPLSTSDSTSLPTSHIAQHQAQQARNLRQSVGSTHVPADRRSELIGPDSHPHVPKRPKLSQCPSASPTMSKIENSAKPMGGAALSSPLRPHTGAKKLVVKNLRPANPAREAAIKEYYATLHLDVQDALNSIFDGKVPSRPYDGLYKGVEDLCRSGHSEELYKTIKMKMEDHLTAILTEDLQHSVRNSLTQNRAIGVVRTTLSYWKKWSKQTATVRNVFSFLDRSYLLHSRKHDHQQLNDLAISLFKSTMFAPRSNGERVVTSVVLDGMCILVQHEREDHAAKDTQLLKDAISMMNVLTLYTRLFEPAFLSKSRSYFANLVRDYADTYSLARYVDFCNKCLSEEEERCIIFNFDSATKKQLLDTANRTFVAERKSKLLDVEALSRLLADNQVHSMKKLFQLLQQSKLDKDLKDPWEQYITAAGSKIVNDTNKADNMVVRLLLLRRDLDVMVRDAFDRNEEFTKGLREAFGHFVNDKKMNSTWGTGTSKVGEMVAKYIDRLLRGGLKALPPALLSDAKDRQDAERTGHASSGDSQDAELDRQLDNALELFRFIEGKDVFEAFYKKDLAKRLLMNRSASQDAERNMLAKFRGECGSNFTQNLEQMFKDRELADGDMKAYKEYREGRGVKSGVDLQVSILSAAAWPTYPEVPCKLPQEVQAQIVQFDKYYLSKHTGRRLTWKHNLAQCLVRAQFKRGSKELLVGGFQAIILLLFNDTLDITAEEVAKQTGIPNPDLNLTLQSLALGKSRVLKKAPMSKEVSPMDVFTVNTSFWDPKYRVKINMIQMKETPQENKETHERVAADRMFETQAAIVRILKSRKQISHNELVAEVISATKKRGAIDVSVIKQNIEKYAFLSQLAWTEIVTNIVRRLIDKDYMERDSETGEYVYMA</sequence>
<feature type="region of interest" description="Disordered" evidence="4">
    <location>
        <begin position="587"/>
        <end position="608"/>
    </location>
</feature>
<dbReference type="InterPro" id="IPR016159">
    <property type="entry name" value="Cullin_repeat-like_dom_sf"/>
</dbReference>
<gene>
    <name evidence="6" type="ORF">MKZ38_009497</name>
</gene>
<dbReference type="InterPro" id="IPR036317">
    <property type="entry name" value="Cullin_homology_sf"/>
</dbReference>
<comment type="similarity">
    <text evidence="1 2 3">Belongs to the cullin family.</text>
</comment>